<keyword evidence="2" id="KW-0663">Pyridoxal phosphate</keyword>
<dbReference type="EC" id="2.4.1.1" evidence="2"/>
<evidence type="ECO:0000256" key="1">
    <source>
        <dbReference type="ARBA" id="ARBA00006047"/>
    </source>
</evidence>
<keyword evidence="2" id="KW-0328">Glycosyltransferase</keyword>
<dbReference type="GO" id="GO:0005737">
    <property type="term" value="C:cytoplasm"/>
    <property type="evidence" value="ECO:0007669"/>
    <property type="project" value="TreeGrafter"/>
</dbReference>
<evidence type="ECO:0000313" key="3">
    <source>
        <dbReference type="EMBL" id="AIA90236.1"/>
    </source>
</evidence>
<reference evidence="3" key="1">
    <citation type="journal article" date="2013" name="Environ. Microbiol.">
        <title>Seasonally variable intestinal metagenomes of the red palm weevil (Rhynchophorus ferrugineus).</title>
        <authorList>
            <person name="Jia S."/>
            <person name="Zhang X."/>
            <person name="Zhang G."/>
            <person name="Yin A."/>
            <person name="Zhang S."/>
            <person name="Li F."/>
            <person name="Wang L."/>
            <person name="Zhao D."/>
            <person name="Yun Q."/>
            <person name="Tala"/>
            <person name="Wang J."/>
            <person name="Sun G."/>
            <person name="Baabdullah M."/>
            <person name="Yu X."/>
            <person name="Hu S."/>
            <person name="Al-Mssallem I.S."/>
            <person name="Yu J."/>
        </authorList>
    </citation>
    <scope>NUCLEOTIDE SEQUENCE</scope>
</reference>
<dbReference type="Pfam" id="PF00343">
    <property type="entry name" value="Phosphorylase"/>
    <property type="match status" value="1"/>
</dbReference>
<comment type="function">
    <text evidence="2">Allosteric enzyme that catalyzes the rate-limiting step in glycogen catabolism, the phosphorolytic cleavage of glycogen to produce glucose-1-phosphate, and plays a central role in maintaining cellular and organismal glucose homeostasis.</text>
</comment>
<comment type="cofactor">
    <cofactor evidence="2">
        <name>pyridoxal 5'-phosphate</name>
        <dbReference type="ChEBI" id="CHEBI:597326"/>
    </cofactor>
</comment>
<dbReference type="SUPFAM" id="SSF53756">
    <property type="entry name" value="UDP-Glycosyltransferase/glycogen phosphorylase"/>
    <property type="match status" value="1"/>
</dbReference>
<sequence length="134" mass="15362">MVKYVKDHNGVEIDPNSIFDVQIKRLHAYKRQLLNVFRIIHLYKRMKSDPSFRIYPRTFIFGAKAAPSYTLAKSIIELINVVASKVNGDPETNKYLKVVFLENYGVSTAEMLIPARMSQSRSPPPARRPRALPT</sequence>
<keyword evidence="2" id="KW-0119">Carbohydrate metabolism</keyword>
<keyword evidence="2" id="KW-0808">Transferase</keyword>
<dbReference type="AlphaFoldDB" id="A0A060CBV7"/>
<dbReference type="PANTHER" id="PTHR11468">
    <property type="entry name" value="GLYCOGEN PHOSPHORYLASE"/>
    <property type="match status" value="1"/>
</dbReference>
<organism evidence="3">
    <name type="scientific">uncultured Catenibacterium sp</name>
    <dbReference type="NCBI Taxonomy" id="286142"/>
    <lineage>
        <taxon>Bacteria</taxon>
        <taxon>Bacillati</taxon>
        <taxon>Bacillota</taxon>
        <taxon>Erysipelotrichia</taxon>
        <taxon>Erysipelotrichales</taxon>
        <taxon>Coprobacillaceae</taxon>
        <taxon>Catenibacterium</taxon>
        <taxon>environmental samples</taxon>
    </lineage>
</organism>
<protein>
    <recommendedName>
        <fullName evidence="2">Alpha-1,4 glucan phosphorylase</fullName>
        <ecNumber evidence="2">2.4.1.1</ecNumber>
    </recommendedName>
</protein>
<dbReference type="Gene3D" id="3.40.50.2000">
    <property type="entry name" value="Glycogen Phosphorylase B"/>
    <property type="match status" value="1"/>
</dbReference>
<evidence type="ECO:0000256" key="2">
    <source>
        <dbReference type="RuleBase" id="RU000587"/>
    </source>
</evidence>
<accession>A0A060CBV7</accession>
<comment type="similarity">
    <text evidence="1 2">Belongs to the glycogen phosphorylase family.</text>
</comment>
<dbReference type="EMBL" id="KF122937">
    <property type="protein sequence ID" value="AIA90236.1"/>
    <property type="molecule type" value="Genomic_DNA"/>
</dbReference>
<proteinExistence type="inferred from homology"/>
<dbReference type="PANTHER" id="PTHR11468:SF3">
    <property type="entry name" value="GLYCOGEN PHOSPHORYLASE, LIVER FORM"/>
    <property type="match status" value="1"/>
</dbReference>
<name>A0A060CBV7_9FIRM</name>
<dbReference type="GO" id="GO:0005980">
    <property type="term" value="P:glycogen catabolic process"/>
    <property type="evidence" value="ECO:0007669"/>
    <property type="project" value="TreeGrafter"/>
</dbReference>
<comment type="catalytic activity">
    <reaction evidence="2">
        <text>[(1-&gt;4)-alpha-D-glucosyl](n) + phosphate = [(1-&gt;4)-alpha-D-glucosyl](n-1) + alpha-D-glucose 1-phosphate</text>
        <dbReference type="Rhea" id="RHEA:41732"/>
        <dbReference type="Rhea" id="RHEA-COMP:9584"/>
        <dbReference type="Rhea" id="RHEA-COMP:9586"/>
        <dbReference type="ChEBI" id="CHEBI:15444"/>
        <dbReference type="ChEBI" id="CHEBI:43474"/>
        <dbReference type="ChEBI" id="CHEBI:58601"/>
        <dbReference type="EC" id="2.4.1.1"/>
    </reaction>
</comment>
<dbReference type="GO" id="GO:0030170">
    <property type="term" value="F:pyridoxal phosphate binding"/>
    <property type="evidence" value="ECO:0007669"/>
    <property type="project" value="TreeGrafter"/>
</dbReference>
<dbReference type="GO" id="GO:0008184">
    <property type="term" value="F:glycogen phosphorylase activity"/>
    <property type="evidence" value="ECO:0007669"/>
    <property type="project" value="InterPro"/>
</dbReference>
<dbReference type="InterPro" id="IPR000811">
    <property type="entry name" value="Glyco_trans_35"/>
</dbReference>